<dbReference type="InterPro" id="IPR011547">
    <property type="entry name" value="SLC26A/SulP_dom"/>
</dbReference>
<feature type="transmembrane region" description="Helical" evidence="6">
    <location>
        <begin position="376"/>
        <end position="394"/>
    </location>
</feature>
<organism evidence="8 9">
    <name type="scientific">Purpureocillium lilacinum</name>
    <name type="common">Paecilomyces lilacinus</name>
    <dbReference type="NCBI Taxonomy" id="33203"/>
    <lineage>
        <taxon>Eukaryota</taxon>
        <taxon>Fungi</taxon>
        <taxon>Dikarya</taxon>
        <taxon>Ascomycota</taxon>
        <taxon>Pezizomycotina</taxon>
        <taxon>Sordariomycetes</taxon>
        <taxon>Hypocreomycetidae</taxon>
        <taxon>Hypocreales</taxon>
        <taxon>Ophiocordycipitaceae</taxon>
        <taxon>Purpureocillium</taxon>
    </lineage>
</organism>
<dbReference type="AlphaFoldDB" id="A0A179GWX9"/>
<keyword evidence="3 6" id="KW-1133">Transmembrane helix</keyword>
<name>A0A179GWX9_PURLI</name>
<feature type="transmembrane region" description="Helical" evidence="6">
    <location>
        <begin position="193"/>
        <end position="215"/>
    </location>
</feature>
<dbReference type="NCBIfam" id="TIGR00815">
    <property type="entry name" value="sulP"/>
    <property type="match status" value="1"/>
</dbReference>
<feature type="region of interest" description="Disordered" evidence="5">
    <location>
        <begin position="609"/>
        <end position="630"/>
    </location>
</feature>
<gene>
    <name evidence="8" type="ORF">VFPBJ_04374</name>
</gene>
<reference evidence="8 9" key="1">
    <citation type="submission" date="2016-01" db="EMBL/GenBank/DDBJ databases">
        <title>Biosynthesis of antibiotic leucinostatins and their inhibition on Phytophthora in bio-control Purpureocillium lilacinum.</title>
        <authorList>
            <person name="Wang G."/>
            <person name="Liu Z."/>
            <person name="Lin R."/>
            <person name="Li E."/>
            <person name="Mao Z."/>
            <person name="Ling J."/>
            <person name="Yin W."/>
            <person name="Xie B."/>
        </authorList>
    </citation>
    <scope>NUCLEOTIDE SEQUENCE [LARGE SCALE GENOMIC DNA]</scope>
    <source>
        <strain evidence="8">PLBJ-1</strain>
    </source>
</reference>
<dbReference type="GO" id="GO:0008271">
    <property type="term" value="F:secondary active sulfate transmembrane transporter activity"/>
    <property type="evidence" value="ECO:0007669"/>
    <property type="project" value="InterPro"/>
</dbReference>
<evidence type="ECO:0000313" key="9">
    <source>
        <dbReference type="Proteomes" id="UP000078240"/>
    </source>
</evidence>
<dbReference type="Pfam" id="PF00916">
    <property type="entry name" value="Sulfate_transp"/>
    <property type="match status" value="1"/>
</dbReference>
<evidence type="ECO:0000259" key="7">
    <source>
        <dbReference type="PROSITE" id="PS50801"/>
    </source>
</evidence>
<feature type="transmembrane region" description="Helical" evidence="6">
    <location>
        <begin position="140"/>
        <end position="160"/>
    </location>
</feature>
<protein>
    <submittedName>
        <fullName evidence="8">Sulfate permease</fullName>
    </submittedName>
</protein>
<dbReference type="EMBL" id="LSBH01000003">
    <property type="protein sequence ID" value="OAQ81790.1"/>
    <property type="molecule type" value="Genomic_DNA"/>
</dbReference>
<comment type="caution">
    <text evidence="8">The sequence shown here is derived from an EMBL/GenBank/DDBJ whole genome shotgun (WGS) entry which is preliminary data.</text>
</comment>
<dbReference type="Proteomes" id="UP000078240">
    <property type="component" value="Unassembled WGS sequence"/>
</dbReference>
<dbReference type="InterPro" id="IPR036513">
    <property type="entry name" value="STAS_dom_sf"/>
</dbReference>
<dbReference type="PROSITE" id="PS50801">
    <property type="entry name" value="STAS"/>
    <property type="match status" value="1"/>
</dbReference>
<evidence type="ECO:0000313" key="8">
    <source>
        <dbReference type="EMBL" id="OAQ81790.1"/>
    </source>
</evidence>
<comment type="subcellular location">
    <subcellularLocation>
        <location evidence="1">Membrane</location>
        <topology evidence="1">Multi-pass membrane protein</topology>
    </subcellularLocation>
</comment>
<dbReference type="InterPro" id="IPR002645">
    <property type="entry name" value="STAS_dom"/>
</dbReference>
<evidence type="ECO:0000256" key="4">
    <source>
        <dbReference type="ARBA" id="ARBA00023136"/>
    </source>
</evidence>
<evidence type="ECO:0000256" key="1">
    <source>
        <dbReference type="ARBA" id="ARBA00004141"/>
    </source>
</evidence>
<feature type="transmembrane region" description="Helical" evidence="6">
    <location>
        <begin position="463"/>
        <end position="483"/>
    </location>
</feature>
<sequence length="807" mass="88161">MPTVAGKVGRSLATVLGIELQDRDVDSEDRIPGGGFAPPTERYIEERVATSEWIREQLPSPRGAAGYARSLFPCVAWLPHYNLQWLTGDVIAGLTVGAIIVPQGMAYASLAKLEPQFGLYSSFMGLVMYWIFGTSKDISIGPVAVLSTVVGSVVEAVQATPAGKDTAAHIIASAFSLVAGAIILGLGLLRCGWIVDLISITCLAAFTTGSSISIIGSQLPALLGIEGVRTRDPAYKVYINTFKRLPKTQLDAAMGLTALFALYLIRYCLNRAADRYPKHRRVIFIVNTMRNVFVILLYTMISWLVNMNRRSKPAFRILGVVPSGFHDVAVPELDPAIVSNLVSHLPAGIIVMLVEHIAVAKAFGRISDYTINPSQEMVAIGMTNILGPFLGAFASTGSFSRTTVNSKAGVRSPIGSLISGLIVLIATYCLTSVFFYIPYTVLSAVIMHALGDLITSPNTLYQFWRVSPLEVIIFFLGVLVSVFEGIEEGVYATVGLSAVILMYRILKARGSFLGKVRVHSVLGDQVIGEDSPRPIGEYKSFEDPTSAARSVFLPFDHGDGSNPSVALESPYPGIFIYRFSDGFNYPNANYALDHLTEFIFANTRRTSEEQFEREGDRPWNRPAAQKSHRGDQLPTLKAVILEFSCVNNIDVTSVQCMIDVRNQLDQYTAPEVVDWHVACINNRWAKRALVTGGFGVPTKTGDSPSHRWRSIFSVAEIGGNRSADDRHKLSETSQSDDEESGPDGAGIFKAKPSSTHIEEKPMRETRKGVVIHSLDKPMFHVDLTSALQNAIANVEARKEFQPIMESD</sequence>
<dbReference type="InterPro" id="IPR001902">
    <property type="entry name" value="SLC26A/SulP_fam"/>
</dbReference>
<accession>A0A179GWX9</accession>
<keyword evidence="2 6" id="KW-0812">Transmembrane</keyword>
<feature type="transmembrane region" description="Helical" evidence="6">
    <location>
        <begin position="414"/>
        <end position="442"/>
    </location>
</feature>
<dbReference type="InterPro" id="IPR018045">
    <property type="entry name" value="S04_transporter_CS"/>
</dbReference>
<dbReference type="PROSITE" id="PS01130">
    <property type="entry name" value="SLC26A"/>
    <property type="match status" value="1"/>
</dbReference>
<keyword evidence="4 6" id="KW-0472">Membrane</keyword>
<dbReference type="GO" id="GO:0016020">
    <property type="term" value="C:membrane"/>
    <property type="evidence" value="ECO:0007669"/>
    <property type="project" value="UniProtKB-SubCell"/>
</dbReference>
<feature type="transmembrane region" description="Helical" evidence="6">
    <location>
        <begin position="90"/>
        <end position="111"/>
    </location>
</feature>
<feature type="region of interest" description="Disordered" evidence="5">
    <location>
        <begin position="722"/>
        <end position="764"/>
    </location>
</feature>
<feature type="domain" description="STAS" evidence="7">
    <location>
        <begin position="572"/>
        <end position="673"/>
    </location>
</feature>
<feature type="transmembrane region" description="Helical" evidence="6">
    <location>
        <begin position="252"/>
        <end position="269"/>
    </location>
</feature>
<evidence type="ECO:0000256" key="5">
    <source>
        <dbReference type="SAM" id="MobiDB-lite"/>
    </source>
</evidence>
<feature type="transmembrane region" description="Helical" evidence="6">
    <location>
        <begin position="489"/>
        <end position="506"/>
    </location>
</feature>
<evidence type="ECO:0000256" key="3">
    <source>
        <dbReference type="ARBA" id="ARBA00022989"/>
    </source>
</evidence>
<evidence type="ECO:0000256" key="6">
    <source>
        <dbReference type="SAM" id="Phobius"/>
    </source>
</evidence>
<feature type="transmembrane region" description="Helical" evidence="6">
    <location>
        <begin position="166"/>
        <end position="186"/>
    </location>
</feature>
<dbReference type="Gene3D" id="3.30.750.24">
    <property type="entry name" value="STAS domain"/>
    <property type="match status" value="1"/>
</dbReference>
<feature type="transmembrane region" description="Helical" evidence="6">
    <location>
        <begin position="117"/>
        <end position="133"/>
    </location>
</feature>
<feature type="compositionally biased region" description="Basic and acidic residues" evidence="5">
    <location>
        <begin position="609"/>
        <end position="619"/>
    </location>
</feature>
<dbReference type="FunFam" id="3.30.750.24:FF:000024">
    <property type="entry name" value="Sulfate permease 2"/>
    <property type="match status" value="1"/>
</dbReference>
<feature type="transmembrane region" description="Helical" evidence="6">
    <location>
        <begin position="281"/>
        <end position="305"/>
    </location>
</feature>
<evidence type="ECO:0000256" key="2">
    <source>
        <dbReference type="ARBA" id="ARBA00022692"/>
    </source>
</evidence>
<dbReference type="PANTHER" id="PTHR11814">
    <property type="entry name" value="SULFATE TRANSPORTER"/>
    <property type="match status" value="1"/>
</dbReference>
<proteinExistence type="predicted"/>